<evidence type="ECO:0000313" key="7">
    <source>
        <dbReference type="Proteomes" id="UP000829685"/>
    </source>
</evidence>
<name>A0A9Q0AKD1_9PEZI</name>
<feature type="active site" description="Proton donor" evidence="4">
    <location>
        <position position="127"/>
    </location>
</feature>
<comment type="similarity">
    <text evidence="1 4">Belongs to the glycosyl hydrolase 26 family.</text>
</comment>
<dbReference type="SUPFAM" id="SSF51445">
    <property type="entry name" value="(Trans)glycosidases"/>
    <property type="match status" value="1"/>
</dbReference>
<keyword evidence="2 4" id="KW-0378">Hydrolase</keyword>
<evidence type="ECO:0000256" key="2">
    <source>
        <dbReference type="ARBA" id="ARBA00022801"/>
    </source>
</evidence>
<dbReference type="AlphaFoldDB" id="A0A9Q0AKD1"/>
<dbReference type="Pfam" id="PF02156">
    <property type="entry name" value="Glyco_hydro_26"/>
    <property type="match status" value="1"/>
</dbReference>
<keyword evidence="7" id="KW-1185">Reference proteome</keyword>
<proteinExistence type="inferred from homology"/>
<dbReference type="InterPro" id="IPR000805">
    <property type="entry name" value="Glyco_hydro_26"/>
</dbReference>
<dbReference type="PANTHER" id="PTHR40079">
    <property type="entry name" value="MANNAN ENDO-1,4-BETA-MANNOSIDASE E-RELATED"/>
    <property type="match status" value="1"/>
</dbReference>
<protein>
    <recommendedName>
        <fullName evidence="5">GH26 domain-containing protein</fullName>
    </recommendedName>
</protein>
<dbReference type="Gene3D" id="3.20.20.80">
    <property type="entry name" value="Glycosidases"/>
    <property type="match status" value="1"/>
</dbReference>
<feature type="domain" description="GH26" evidence="5">
    <location>
        <begin position="1"/>
        <end position="287"/>
    </location>
</feature>
<dbReference type="GO" id="GO:0016985">
    <property type="term" value="F:mannan endo-1,4-beta-mannosidase activity"/>
    <property type="evidence" value="ECO:0007669"/>
    <property type="project" value="InterPro"/>
</dbReference>
<dbReference type="Proteomes" id="UP000829685">
    <property type="component" value="Unassembled WGS sequence"/>
</dbReference>
<evidence type="ECO:0000259" key="5">
    <source>
        <dbReference type="PROSITE" id="PS51764"/>
    </source>
</evidence>
<accession>A0A9Q0AKD1</accession>
<dbReference type="PROSITE" id="PS51764">
    <property type="entry name" value="GH26"/>
    <property type="match status" value="1"/>
</dbReference>
<dbReference type="PANTHER" id="PTHR40079:SF6">
    <property type="entry name" value="GH26 DOMAIN-CONTAINING PROTEIN"/>
    <property type="match status" value="1"/>
</dbReference>
<dbReference type="InterPro" id="IPR022790">
    <property type="entry name" value="GH26_dom"/>
</dbReference>
<feature type="active site" description="Nucleophile" evidence="4">
    <location>
        <position position="223"/>
    </location>
</feature>
<keyword evidence="3 4" id="KW-0326">Glycosidase</keyword>
<sequence>MLILPQSLDICNGVNLNLPGEGLKGLNGIHWGWSVPDGILAINEYTTRNASTYNIFSPITSPDSYFGFEFFPVLNDTLNSHAVLVASVMPTGLTFAQVNQTIANDIAAVMRNLTNSGVEVWLRFAHEMNYFSSVDTYHGSASEFVQAWRIVHDAVQGIPGLHMFWSPNWASMEDIQPWWPGSESVDIVGMDVYAFPNASFARVFDEFYNEFAKQYNRPMALGETSTDQGLSVDKEAWVKELVRADLGVYPCFKSVTWFEYAANGQDYRIIMGQSQETIAETLVNFLS</sequence>
<evidence type="ECO:0000256" key="3">
    <source>
        <dbReference type="ARBA" id="ARBA00023295"/>
    </source>
</evidence>
<evidence type="ECO:0000256" key="1">
    <source>
        <dbReference type="ARBA" id="ARBA00007754"/>
    </source>
</evidence>
<dbReference type="EMBL" id="JAFIMR010000034">
    <property type="protein sequence ID" value="KAI1859356.1"/>
    <property type="molecule type" value="Genomic_DNA"/>
</dbReference>
<gene>
    <name evidence="6" type="ORF">JX265_010359</name>
</gene>
<comment type="caution">
    <text evidence="6">The sequence shown here is derived from an EMBL/GenBank/DDBJ whole genome shotgun (WGS) entry which is preliminary data.</text>
</comment>
<dbReference type="GO" id="GO:0006080">
    <property type="term" value="P:substituted mannan metabolic process"/>
    <property type="evidence" value="ECO:0007669"/>
    <property type="project" value="InterPro"/>
</dbReference>
<evidence type="ECO:0000256" key="4">
    <source>
        <dbReference type="PROSITE-ProRule" id="PRU01100"/>
    </source>
</evidence>
<dbReference type="InterPro" id="IPR017853">
    <property type="entry name" value="GH"/>
</dbReference>
<reference evidence="6" key="1">
    <citation type="submission" date="2021-03" db="EMBL/GenBank/DDBJ databases">
        <title>Revisited historic fungal species revealed as producer of novel bioactive compounds through whole genome sequencing and comparative genomics.</title>
        <authorList>
            <person name="Vignolle G.A."/>
            <person name="Hochenegger N."/>
            <person name="Mach R.L."/>
            <person name="Mach-Aigner A.R."/>
            <person name="Javad Rahimi M."/>
            <person name="Salim K.A."/>
            <person name="Chan C.M."/>
            <person name="Lim L.B.L."/>
            <person name="Cai F."/>
            <person name="Druzhinina I.S."/>
            <person name="U'Ren J.M."/>
            <person name="Derntl C."/>
        </authorList>
    </citation>
    <scope>NUCLEOTIDE SEQUENCE</scope>
    <source>
        <strain evidence="6">TUCIM 5799</strain>
    </source>
</reference>
<organism evidence="6 7">
    <name type="scientific">Neoarthrinium moseri</name>
    <dbReference type="NCBI Taxonomy" id="1658444"/>
    <lineage>
        <taxon>Eukaryota</taxon>
        <taxon>Fungi</taxon>
        <taxon>Dikarya</taxon>
        <taxon>Ascomycota</taxon>
        <taxon>Pezizomycotina</taxon>
        <taxon>Sordariomycetes</taxon>
        <taxon>Xylariomycetidae</taxon>
        <taxon>Amphisphaeriales</taxon>
        <taxon>Apiosporaceae</taxon>
        <taxon>Neoarthrinium</taxon>
    </lineage>
</organism>
<evidence type="ECO:0000313" key="6">
    <source>
        <dbReference type="EMBL" id="KAI1859356.1"/>
    </source>
</evidence>